<feature type="chain" id="PRO_5023038098" evidence="6">
    <location>
        <begin position="24"/>
        <end position="1106"/>
    </location>
</feature>
<feature type="repeat" description="WD" evidence="3">
    <location>
        <begin position="410"/>
        <end position="451"/>
    </location>
</feature>
<name>A0A5C6CFV5_9BACT</name>
<gene>
    <name evidence="8" type="primary">smc_4</name>
    <name evidence="8" type="ORF">Pla52o_24680</name>
</gene>
<keyword evidence="6" id="KW-0732">Signal</keyword>
<dbReference type="Pfam" id="PF00400">
    <property type="entry name" value="WD40"/>
    <property type="match status" value="4"/>
</dbReference>
<evidence type="ECO:0000256" key="5">
    <source>
        <dbReference type="SAM" id="MobiDB-lite"/>
    </source>
</evidence>
<keyword evidence="4" id="KW-0175">Coiled coil</keyword>
<feature type="region of interest" description="Disordered" evidence="5">
    <location>
        <begin position="637"/>
        <end position="663"/>
    </location>
</feature>
<dbReference type="EMBL" id="SJPT01000004">
    <property type="protein sequence ID" value="TWU22935.1"/>
    <property type="molecule type" value="Genomic_DNA"/>
</dbReference>
<feature type="repeat" description="WD" evidence="3">
    <location>
        <begin position="979"/>
        <end position="1020"/>
    </location>
</feature>
<dbReference type="PROSITE" id="PS50082">
    <property type="entry name" value="WD_REPEATS_2"/>
    <property type="match status" value="3"/>
</dbReference>
<dbReference type="PANTHER" id="PTHR19848">
    <property type="entry name" value="WD40 REPEAT PROTEIN"/>
    <property type="match status" value="1"/>
</dbReference>
<feature type="signal peptide" evidence="6">
    <location>
        <begin position="1"/>
        <end position="23"/>
    </location>
</feature>
<dbReference type="RefSeq" id="WP_146594751.1">
    <property type="nucleotide sequence ID" value="NZ_SJPT01000004.1"/>
</dbReference>
<feature type="compositionally biased region" description="Basic and acidic residues" evidence="5">
    <location>
        <begin position="637"/>
        <end position="650"/>
    </location>
</feature>
<dbReference type="PROSITE" id="PS00678">
    <property type="entry name" value="WD_REPEATS_1"/>
    <property type="match status" value="3"/>
</dbReference>
<dbReference type="InterPro" id="IPR015943">
    <property type="entry name" value="WD40/YVTN_repeat-like_dom_sf"/>
</dbReference>
<keyword evidence="1 3" id="KW-0853">WD repeat</keyword>
<dbReference type="SUPFAM" id="SSF50978">
    <property type="entry name" value="WD40 repeat-like"/>
    <property type="match status" value="1"/>
</dbReference>
<evidence type="ECO:0000256" key="3">
    <source>
        <dbReference type="PROSITE-ProRule" id="PRU00221"/>
    </source>
</evidence>
<dbReference type="Gene3D" id="2.130.10.10">
    <property type="entry name" value="YVTN repeat-like/Quinoprotein amine dehydrogenase"/>
    <property type="match status" value="4"/>
</dbReference>
<dbReference type="InterPro" id="IPR011429">
    <property type="entry name" value="Cyt_c_Planctomycete-type"/>
</dbReference>
<evidence type="ECO:0000256" key="4">
    <source>
        <dbReference type="SAM" id="Coils"/>
    </source>
</evidence>
<feature type="domain" description="Cytochrome C Planctomycete-type" evidence="7">
    <location>
        <begin position="45"/>
        <end position="102"/>
    </location>
</feature>
<dbReference type="SMART" id="SM00320">
    <property type="entry name" value="WD40"/>
    <property type="match status" value="10"/>
</dbReference>
<dbReference type="AlphaFoldDB" id="A0A5C6CFV5"/>
<dbReference type="PANTHER" id="PTHR19848:SF8">
    <property type="entry name" value="F-BOX AND WD REPEAT DOMAIN CONTAINING 7"/>
    <property type="match status" value="1"/>
</dbReference>
<dbReference type="InterPro" id="IPR036322">
    <property type="entry name" value="WD40_repeat_dom_sf"/>
</dbReference>
<accession>A0A5C6CFV5</accession>
<feature type="repeat" description="WD" evidence="3">
    <location>
        <begin position="937"/>
        <end position="978"/>
    </location>
</feature>
<keyword evidence="9" id="KW-1185">Reference proteome</keyword>
<keyword evidence="2" id="KW-0677">Repeat</keyword>
<dbReference type="InterPro" id="IPR001680">
    <property type="entry name" value="WD40_rpt"/>
</dbReference>
<dbReference type="InterPro" id="IPR019775">
    <property type="entry name" value="WD40_repeat_CS"/>
</dbReference>
<evidence type="ECO:0000256" key="1">
    <source>
        <dbReference type="ARBA" id="ARBA00022574"/>
    </source>
</evidence>
<evidence type="ECO:0000259" key="7">
    <source>
        <dbReference type="Pfam" id="PF07635"/>
    </source>
</evidence>
<proteinExistence type="predicted"/>
<comment type="caution">
    <text evidence="8">The sequence shown here is derived from an EMBL/GenBank/DDBJ whole genome shotgun (WGS) entry which is preliminary data.</text>
</comment>
<feature type="coiled-coil region" evidence="4">
    <location>
        <begin position="486"/>
        <end position="517"/>
    </location>
</feature>
<evidence type="ECO:0000256" key="6">
    <source>
        <dbReference type="SAM" id="SignalP"/>
    </source>
</evidence>
<dbReference type="OrthoDB" id="223117at2"/>
<evidence type="ECO:0000313" key="8">
    <source>
        <dbReference type="EMBL" id="TWU22935.1"/>
    </source>
</evidence>
<dbReference type="Proteomes" id="UP000316304">
    <property type="component" value="Unassembled WGS sequence"/>
</dbReference>
<organism evidence="8 9">
    <name type="scientific">Novipirellula galeiformis</name>
    <dbReference type="NCBI Taxonomy" id="2528004"/>
    <lineage>
        <taxon>Bacteria</taxon>
        <taxon>Pseudomonadati</taxon>
        <taxon>Planctomycetota</taxon>
        <taxon>Planctomycetia</taxon>
        <taxon>Pirellulales</taxon>
        <taxon>Pirellulaceae</taxon>
        <taxon>Novipirellula</taxon>
    </lineage>
</organism>
<evidence type="ECO:0000313" key="9">
    <source>
        <dbReference type="Proteomes" id="UP000316304"/>
    </source>
</evidence>
<dbReference type="PROSITE" id="PS50294">
    <property type="entry name" value="WD_REPEATS_REGION"/>
    <property type="match status" value="2"/>
</dbReference>
<sequence length="1106" mass="115303" precursor="true">MIRPSSVLSFAILSLAITSTSLAEESPVKPVDFATQVMPILKRNCLACHHQQEAEGGLVLETLASIHAGGDSGPGATPKDLESSSLWTRASGEEDPIMPPPDNSVGASPLTAEELALLRLWIEQGATGTDASASEKIVWQPIPASIRATYAMDVSPDNRIAAVARANRVLIVDLQSTTEVARLSDPSLADLAVDGGIADVDLIQSIAFSPDGDRIATGGFRTVRIWKRTPAPVSQPPSPLANASGPIAISQDQTRAAFVNAIGDVEIWDLNAPQKQHTLTSPAGLVTSLGWANTAGEDERLFVARQDGHLAVWNGTTGAIVCELQTDTSIAEMAIARDASTLVTLTSAKQVRAYQCAATESVWKITPVHESVGAIADATAIAATPTLIAIASESAGVLLVDPKANTVVRKIDHGAVVEALAVSLDDTQLATAGRDGKTRSWNLADGKALITMQGTRKQQLRLNQADQDVVRQNAIVAALNAKTATLEALLKTENEALAKVTQAKNEATEALAAATKKHADAVALVATTQATLKKANEDAAAAEPLIATVTKQLQEAKAKVELVAKQLAEQQAAKVTADAEVAKAQAEVDAATKKAAEAKAAEAKAAEAKAAEAKAAEAKAAEAKAAEAKAAEAKAAEAKAAEAKEGESEPAKANVETTPETGKEDVKAAEALIAAATKQLQDAKAKLDLVAKEIAAKQAEKTATEAQVTKLQAELDAAMKKAVDAKALSEKSTKDLVAQNKAVTDTEAAKTKSESDLANRQQALASATSAQQFAAASIPKHQAIVASETRHGEVLTKIAAAELGHSNAASNGVIDVDFHGDNVATAHRDGSLRWYSAGTGTPLGSRQGIGHDHVAIIADQLVGFSQRSTATIVSTAFTWQLERTIGAMDSDTFADRVTALDFRRDGLTLAVGGGAPSRSGEIKIFAVETGELLRDFGSIHSDTVLGLDFSPDGTMLASASADKTIRLLDIATQTQIRTLEGHTHHVLAVAWQQNGSNIVSASADQTIKAWDSETGQSTRTVGGFPKEISALDFVQATDQVAAAGSHGEVRLVKTSNGGVVRTFKAPNDFLYTTRVTPDGGKVLASGQNGHLLIWNLADGKLIGEMP</sequence>
<dbReference type="InterPro" id="IPR011047">
    <property type="entry name" value="Quinoprotein_ADH-like_sf"/>
</dbReference>
<dbReference type="SUPFAM" id="SSF50998">
    <property type="entry name" value="Quinoprotein alcohol dehydrogenase-like"/>
    <property type="match status" value="1"/>
</dbReference>
<dbReference type="CDD" id="cd00200">
    <property type="entry name" value="WD40"/>
    <property type="match status" value="1"/>
</dbReference>
<dbReference type="Pfam" id="PF07635">
    <property type="entry name" value="PSCyt1"/>
    <property type="match status" value="1"/>
</dbReference>
<evidence type="ECO:0000256" key="2">
    <source>
        <dbReference type="ARBA" id="ARBA00022737"/>
    </source>
</evidence>
<reference evidence="8 9" key="1">
    <citation type="submission" date="2019-02" db="EMBL/GenBank/DDBJ databases">
        <title>Deep-cultivation of Planctomycetes and their phenomic and genomic characterization uncovers novel biology.</title>
        <authorList>
            <person name="Wiegand S."/>
            <person name="Jogler M."/>
            <person name="Boedeker C."/>
            <person name="Pinto D."/>
            <person name="Vollmers J."/>
            <person name="Rivas-Marin E."/>
            <person name="Kohn T."/>
            <person name="Peeters S.H."/>
            <person name="Heuer A."/>
            <person name="Rast P."/>
            <person name="Oberbeckmann S."/>
            <person name="Bunk B."/>
            <person name="Jeske O."/>
            <person name="Meyerdierks A."/>
            <person name="Storesund J.E."/>
            <person name="Kallscheuer N."/>
            <person name="Luecker S."/>
            <person name="Lage O.M."/>
            <person name="Pohl T."/>
            <person name="Merkel B.J."/>
            <person name="Hornburger P."/>
            <person name="Mueller R.-W."/>
            <person name="Bruemmer F."/>
            <person name="Labrenz M."/>
            <person name="Spormann A.M."/>
            <person name="Op Den Camp H."/>
            <person name="Overmann J."/>
            <person name="Amann R."/>
            <person name="Jetten M.S.M."/>
            <person name="Mascher T."/>
            <person name="Medema M.H."/>
            <person name="Devos D.P."/>
            <person name="Kaster A.-K."/>
            <person name="Ovreas L."/>
            <person name="Rohde M."/>
            <person name="Galperin M.Y."/>
            <person name="Jogler C."/>
        </authorList>
    </citation>
    <scope>NUCLEOTIDE SEQUENCE [LARGE SCALE GENOMIC DNA]</scope>
    <source>
        <strain evidence="8 9">Pla52o</strain>
    </source>
</reference>
<protein>
    <submittedName>
        <fullName evidence="8">Chromosome partition protein Smc</fullName>
    </submittedName>
</protein>